<accession>A0AAU6WRH4</accession>
<name>A0AAU6WRH4_9FLAO</name>
<dbReference type="EMBL" id="CP154834">
    <property type="protein sequence ID" value="XAO75315.1"/>
    <property type="molecule type" value="Genomic_DNA"/>
</dbReference>
<reference evidence="1 2" key="1">
    <citation type="submission" date="2024-04" db="EMBL/GenBank/DDBJ databases">
        <title>Genome sequencing and assembly of rice foliar adapted Chryseobacterium endophyticum OsEnb-ALM-A6.</title>
        <authorList>
            <person name="Kumar S."/>
            <person name="Javed M."/>
            <person name="Chouhan V."/>
            <person name="Charishma K."/>
            <person name="Patel A."/>
            <person name="Kumar M."/>
            <person name="Sahu K.P."/>
            <person name="Kumar A."/>
        </authorList>
    </citation>
    <scope>NUCLEOTIDE SEQUENCE [LARGE SCALE GENOMIC DNA]</scope>
    <source>
        <strain evidence="1 2">OsEnb-ALM-A6</strain>
    </source>
</reference>
<protein>
    <submittedName>
        <fullName evidence="1">Uncharacterized protein</fullName>
    </submittedName>
</protein>
<dbReference type="AlphaFoldDB" id="A0AAU6WRH4"/>
<keyword evidence="2" id="KW-1185">Reference proteome</keyword>
<proteinExistence type="predicted"/>
<sequence length="84" mass="9738">MLIKLGAGFYPKYREAVDYLIEAKYLEPYMKINYVETPDSFYYRENESSQNATNLDYRKTIAALTSLYNAAKIRKSNSGMGTSW</sequence>
<evidence type="ECO:0000313" key="1">
    <source>
        <dbReference type="EMBL" id="XAO75315.1"/>
    </source>
</evidence>
<dbReference type="RefSeq" id="WP_345767077.1">
    <property type="nucleotide sequence ID" value="NZ_CP154834.1"/>
</dbReference>
<organism evidence="1 2">
    <name type="scientific">Chryseobacterium endophyticum</name>
    <dbReference type="NCBI Taxonomy" id="1854762"/>
    <lineage>
        <taxon>Bacteria</taxon>
        <taxon>Pseudomonadati</taxon>
        <taxon>Bacteroidota</taxon>
        <taxon>Flavobacteriia</taxon>
        <taxon>Flavobacteriales</taxon>
        <taxon>Weeksellaceae</taxon>
        <taxon>Chryseobacterium group</taxon>
        <taxon>Chryseobacterium</taxon>
    </lineage>
</organism>
<dbReference type="Proteomes" id="UP001463665">
    <property type="component" value="Chromosome"/>
</dbReference>
<gene>
    <name evidence="1" type="ORF">AAFP95_05010</name>
</gene>
<evidence type="ECO:0000313" key="2">
    <source>
        <dbReference type="Proteomes" id="UP001463665"/>
    </source>
</evidence>